<gene>
    <name evidence="2" type="ORF">AAIG11_01170</name>
</gene>
<dbReference type="RefSeq" id="WP_343184451.1">
    <property type="nucleotide sequence ID" value="NZ_JBCITM010000001.1"/>
</dbReference>
<dbReference type="InterPro" id="IPR036473">
    <property type="entry name" value="Mopterin_CF_MoaD-rel_C_sf"/>
</dbReference>
<protein>
    <recommendedName>
        <fullName evidence="1">Molybdopterin cofactor biosynthesis MoaD-related C-terminal domain-containing protein</fullName>
    </recommendedName>
</protein>
<evidence type="ECO:0000313" key="3">
    <source>
        <dbReference type="Proteomes" id="UP001407405"/>
    </source>
</evidence>
<dbReference type="Proteomes" id="UP001407405">
    <property type="component" value="Unassembled WGS sequence"/>
</dbReference>
<organism evidence="2 3">
    <name type="scientific">Anoxynatronum sibiricum</name>
    <dbReference type="NCBI Taxonomy" id="210623"/>
    <lineage>
        <taxon>Bacteria</taxon>
        <taxon>Bacillati</taxon>
        <taxon>Bacillota</taxon>
        <taxon>Clostridia</taxon>
        <taxon>Eubacteriales</taxon>
        <taxon>Clostridiaceae</taxon>
        <taxon>Anoxynatronum</taxon>
    </lineage>
</organism>
<comment type="caution">
    <text evidence="2">The sequence shown here is derived from an EMBL/GenBank/DDBJ whole genome shotgun (WGS) entry which is preliminary data.</text>
</comment>
<keyword evidence="3" id="KW-1185">Reference proteome</keyword>
<proteinExistence type="predicted"/>
<sequence>MMGLNPGDEQMIESGAPYQEIIHYLLTVSESVEGCTYKGSKWQITLQKNENVKMGSLKLQRTTLVFRGDPEAVTIQVKAFRMRFLSAGG</sequence>
<feature type="domain" description="Molybdopterin cofactor biosynthesis MoaD-related C-terminal" evidence="1">
    <location>
        <begin position="14"/>
        <end position="89"/>
    </location>
</feature>
<dbReference type="InterPro" id="IPR015272">
    <property type="entry name" value="MoadD_C"/>
</dbReference>
<dbReference type="EMBL" id="JBCITM010000001">
    <property type="protein sequence ID" value="MEN1759070.1"/>
    <property type="molecule type" value="Genomic_DNA"/>
</dbReference>
<evidence type="ECO:0000313" key="2">
    <source>
        <dbReference type="EMBL" id="MEN1759070.1"/>
    </source>
</evidence>
<dbReference type="Pfam" id="PF09189">
    <property type="entry name" value="MoaD_arch"/>
    <property type="match status" value="1"/>
</dbReference>
<reference evidence="2 3" key="1">
    <citation type="submission" date="2024-04" db="EMBL/GenBank/DDBJ databases">
        <title>Genome sequencing and metabolic network reconstruction of aminoacids and betaine degradation by Anoxynatronum sibiricum.</title>
        <authorList>
            <person name="Detkova E.N."/>
            <person name="Boltjanskaja Y.V."/>
            <person name="Mardanov A.V."/>
            <person name="Kevbrin V."/>
        </authorList>
    </citation>
    <scope>NUCLEOTIDE SEQUENCE [LARGE SCALE GENOMIC DNA]</scope>
    <source>
        <strain evidence="2 3">Z-7981</strain>
    </source>
</reference>
<dbReference type="Gene3D" id="3.30.1370.80">
    <property type="entry name" value="Molybdopterin cofactor biosynthesis MoaD-related, C-terminal domain"/>
    <property type="match status" value="1"/>
</dbReference>
<accession>A0ABU9VQD4</accession>
<name>A0ABU9VQD4_9CLOT</name>
<evidence type="ECO:0000259" key="1">
    <source>
        <dbReference type="Pfam" id="PF09189"/>
    </source>
</evidence>